<gene>
    <name evidence="8" type="ORF">HMPREF1534_02488</name>
</gene>
<reference evidence="8 9" key="1">
    <citation type="submission" date="2013-04" db="EMBL/GenBank/DDBJ databases">
        <title>The Genome Sequence of Bacteroides massiliensis DSM 17679.</title>
        <authorList>
            <consortium name="The Broad Institute Genomics Platform"/>
            <person name="Earl A."/>
            <person name="Ward D."/>
            <person name="Feldgarden M."/>
            <person name="Gevers D."/>
            <person name="Martens E."/>
            <person name="Fenner L."/>
            <person name="Roux V."/>
            <person name="Mallet M.N."/>
            <person name="Raoult D."/>
            <person name="Walker B."/>
            <person name="Young S."/>
            <person name="Zeng Q."/>
            <person name="Gargeya S."/>
            <person name="Fitzgerald M."/>
            <person name="Haas B."/>
            <person name="Abouelleil A."/>
            <person name="Allen A.W."/>
            <person name="Alvarado L."/>
            <person name="Arachchi H.M."/>
            <person name="Berlin A.M."/>
            <person name="Chapman S.B."/>
            <person name="Gainer-Dewar J."/>
            <person name="Goldberg J."/>
            <person name="Griggs A."/>
            <person name="Gujja S."/>
            <person name="Hansen M."/>
            <person name="Howarth C."/>
            <person name="Imamovic A."/>
            <person name="Ireland A."/>
            <person name="Larimer J."/>
            <person name="McCowan C."/>
            <person name="Murphy C."/>
            <person name="Pearson M."/>
            <person name="Poon T.W."/>
            <person name="Priest M."/>
            <person name="Roberts A."/>
            <person name="Saif S."/>
            <person name="Shea T."/>
            <person name="Sisk P."/>
            <person name="Sykes S."/>
            <person name="Wortman J."/>
            <person name="Nusbaum C."/>
            <person name="Birren B."/>
        </authorList>
    </citation>
    <scope>NUCLEOTIDE SEQUENCE [LARGE SCALE GENOMIC DNA]</scope>
    <source>
        <strain evidence="9">B84634 / Timone 84634 / DSM 17679 / JCM 13223</strain>
    </source>
</reference>
<dbReference type="InterPro" id="IPR011990">
    <property type="entry name" value="TPR-like_helical_dom_sf"/>
</dbReference>
<dbReference type="InterPro" id="IPR033985">
    <property type="entry name" value="SusD-like_N"/>
</dbReference>
<dbReference type="eggNOG" id="COG0457">
    <property type="taxonomic scope" value="Bacteria"/>
</dbReference>
<dbReference type="HOGENOM" id="CLU_015553_0_1_10"/>
<evidence type="ECO:0008006" key="10">
    <source>
        <dbReference type="Google" id="ProtNLM"/>
    </source>
</evidence>
<organism evidence="8 9">
    <name type="scientific">Phocaeicola massiliensis B84634 = Timone 84634 = DSM 17679 = JCM 13223</name>
    <dbReference type="NCBI Taxonomy" id="1121098"/>
    <lineage>
        <taxon>Bacteria</taxon>
        <taxon>Pseudomonadati</taxon>
        <taxon>Bacteroidota</taxon>
        <taxon>Bacteroidia</taxon>
        <taxon>Bacteroidales</taxon>
        <taxon>Bacteroidaceae</taxon>
        <taxon>Phocaeicola</taxon>
    </lineage>
</organism>
<dbReference type="EMBL" id="AQHY01000028">
    <property type="protein sequence ID" value="EOA54016.1"/>
    <property type="molecule type" value="Genomic_DNA"/>
</dbReference>
<dbReference type="OrthoDB" id="1031584at2"/>
<dbReference type="GO" id="GO:0009279">
    <property type="term" value="C:cell outer membrane"/>
    <property type="evidence" value="ECO:0007669"/>
    <property type="project" value="UniProtKB-SubCell"/>
</dbReference>
<keyword evidence="3" id="KW-0732">Signal</keyword>
<feature type="domain" description="RagB/SusD" evidence="6">
    <location>
        <begin position="276"/>
        <end position="586"/>
    </location>
</feature>
<keyword evidence="9" id="KW-1185">Reference proteome</keyword>
<protein>
    <recommendedName>
        <fullName evidence="10">RagB/SusD domain-containing protein</fullName>
    </recommendedName>
</protein>
<sequence>MKKNILYIGLVALALQSCDYLDREPLDSISKDKFFSTAGADGLQQYCNNLYPKLIKGHGDPQSYNFGMMEEDFKSDNIYTWEYNSISFGLHVAPTGAKDTEWNWENIRACNDFLANYEQSQASEAEKHRFAGEILFLKTLDYFNKVKTYGDVPWYDKVVNPGDEDLYKARDPRTLVADNMLRDIDQAIEWLPMKSKVDVTRISKDAALALKARFCLFEGTWRRYHKIEGDTKFLQEAYNAAGELMKSEYGYSLFQGSTPSQAYHELFIQSDYANNPEIILSKAYDPSLGKGNNLSRQIGVGETPLGVSKDCIDDYLCAETGLPVTLCNCPGHTTHTGLLAELNNRDPRLLQTVCSPEAGEHTYYLKGHPANIANIVNTGAGGSSSTGYSIAKFYNAAEHLAAHHQGTLDAPVFRFGEILLIRAEAAAELGTISQTDLDATVNKLRERVGFNHKLTMSPAVDPKLEAEYPNVSANNATLIREIRRERRVELFGEGYRFDDLRRWACGKRLDASVAPRMGMIPDAKLYSPENITAMQNVLGTNSKGELDIYSKRVDTQARFEDPKNYLFAIPTNEISINPNLTQNTGW</sequence>
<comment type="similarity">
    <text evidence="2">Belongs to the SusD family.</text>
</comment>
<keyword evidence="5" id="KW-0998">Cell outer membrane</keyword>
<evidence type="ECO:0000256" key="2">
    <source>
        <dbReference type="ARBA" id="ARBA00006275"/>
    </source>
</evidence>
<evidence type="ECO:0000256" key="3">
    <source>
        <dbReference type="ARBA" id="ARBA00022729"/>
    </source>
</evidence>
<dbReference type="RefSeq" id="WP_005941524.1">
    <property type="nucleotide sequence ID" value="NZ_KB890326.1"/>
</dbReference>
<comment type="subcellular location">
    <subcellularLocation>
        <location evidence="1">Cell outer membrane</location>
    </subcellularLocation>
</comment>
<name>U6RE63_9BACT</name>
<evidence type="ECO:0000256" key="5">
    <source>
        <dbReference type="ARBA" id="ARBA00023237"/>
    </source>
</evidence>
<evidence type="ECO:0000313" key="9">
    <source>
        <dbReference type="Proteomes" id="UP000017831"/>
    </source>
</evidence>
<accession>U6RE63</accession>
<evidence type="ECO:0000259" key="6">
    <source>
        <dbReference type="Pfam" id="PF07980"/>
    </source>
</evidence>
<feature type="domain" description="SusD-like N-terminal" evidence="7">
    <location>
        <begin position="19"/>
        <end position="216"/>
    </location>
</feature>
<dbReference type="STRING" id="1121098.HMPREF1534_02488"/>
<keyword evidence="4" id="KW-0472">Membrane</keyword>
<evidence type="ECO:0000313" key="8">
    <source>
        <dbReference type="EMBL" id="EOA54016.1"/>
    </source>
</evidence>
<evidence type="ECO:0000256" key="4">
    <source>
        <dbReference type="ARBA" id="ARBA00023136"/>
    </source>
</evidence>
<dbReference type="PATRIC" id="fig|1121098.3.peg.2523"/>
<proteinExistence type="inferred from homology"/>
<dbReference type="AlphaFoldDB" id="U6RE63"/>
<dbReference type="Proteomes" id="UP000017831">
    <property type="component" value="Unassembled WGS sequence"/>
</dbReference>
<evidence type="ECO:0000256" key="1">
    <source>
        <dbReference type="ARBA" id="ARBA00004442"/>
    </source>
</evidence>
<dbReference type="Pfam" id="PF07980">
    <property type="entry name" value="SusD_RagB"/>
    <property type="match status" value="1"/>
</dbReference>
<dbReference type="InterPro" id="IPR012944">
    <property type="entry name" value="SusD_RagB_dom"/>
</dbReference>
<dbReference type="Gene3D" id="1.25.40.390">
    <property type="match status" value="1"/>
</dbReference>
<dbReference type="SUPFAM" id="SSF48452">
    <property type="entry name" value="TPR-like"/>
    <property type="match status" value="1"/>
</dbReference>
<dbReference type="Pfam" id="PF14322">
    <property type="entry name" value="SusD-like_3"/>
    <property type="match status" value="1"/>
</dbReference>
<evidence type="ECO:0000259" key="7">
    <source>
        <dbReference type="Pfam" id="PF14322"/>
    </source>
</evidence>
<dbReference type="GeneID" id="60061584"/>
<dbReference type="PROSITE" id="PS51257">
    <property type="entry name" value="PROKAR_LIPOPROTEIN"/>
    <property type="match status" value="1"/>
</dbReference>
<comment type="caution">
    <text evidence="8">The sequence shown here is derived from an EMBL/GenBank/DDBJ whole genome shotgun (WGS) entry which is preliminary data.</text>
</comment>